<evidence type="ECO:0000313" key="1">
    <source>
        <dbReference type="EMBL" id="VEL21524.1"/>
    </source>
</evidence>
<keyword evidence="2" id="KW-1185">Reference proteome</keyword>
<evidence type="ECO:0000313" key="2">
    <source>
        <dbReference type="Proteomes" id="UP000784294"/>
    </source>
</evidence>
<dbReference type="EMBL" id="CAAALY010051767">
    <property type="protein sequence ID" value="VEL21524.1"/>
    <property type="molecule type" value="Genomic_DNA"/>
</dbReference>
<accession>A0A3S5AP44</accession>
<dbReference type="Proteomes" id="UP000784294">
    <property type="component" value="Unassembled WGS sequence"/>
</dbReference>
<organism evidence="1 2">
    <name type="scientific">Protopolystoma xenopodis</name>
    <dbReference type="NCBI Taxonomy" id="117903"/>
    <lineage>
        <taxon>Eukaryota</taxon>
        <taxon>Metazoa</taxon>
        <taxon>Spiralia</taxon>
        <taxon>Lophotrochozoa</taxon>
        <taxon>Platyhelminthes</taxon>
        <taxon>Monogenea</taxon>
        <taxon>Polyopisthocotylea</taxon>
        <taxon>Polystomatidea</taxon>
        <taxon>Polystomatidae</taxon>
        <taxon>Protopolystoma</taxon>
    </lineage>
</organism>
<comment type="caution">
    <text evidence="1">The sequence shown here is derived from an EMBL/GenBank/DDBJ whole genome shotgun (WGS) entry which is preliminary data.</text>
</comment>
<proteinExistence type="predicted"/>
<sequence length="79" mass="8689">MTLPRLRHSQASLLTSATAPHCRAGLRLCLVCEALVRCLGQTRPVVSSVWLGFLVVRRSDLSHRLPGRKPSLGSKKSKK</sequence>
<dbReference type="AlphaFoldDB" id="A0A3S5AP44"/>
<name>A0A3S5AP44_9PLAT</name>
<protein>
    <submittedName>
        <fullName evidence="1">Uncharacterized protein</fullName>
    </submittedName>
</protein>
<gene>
    <name evidence="1" type="ORF">PXEA_LOCUS14964</name>
</gene>
<reference evidence="1" key="1">
    <citation type="submission" date="2018-11" db="EMBL/GenBank/DDBJ databases">
        <authorList>
            <consortium name="Pathogen Informatics"/>
        </authorList>
    </citation>
    <scope>NUCLEOTIDE SEQUENCE</scope>
</reference>